<accession>A0AC34FK53</accession>
<proteinExistence type="predicted"/>
<organism evidence="1 2">
    <name type="scientific">Panagrolaimus sp. ES5</name>
    <dbReference type="NCBI Taxonomy" id="591445"/>
    <lineage>
        <taxon>Eukaryota</taxon>
        <taxon>Metazoa</taxon>
        <taxon>Ecdysozoa</taxon>
        <taxon>Nematoda</taxon>
        <taxon>Chromadorea</taxon>
        <taxon>Rhabditida</taxon>
        <taxon>Tylenchina</taxon>
        <taxon>Panagrolaimomorpha</taxon>
        <taxon>Panagrolaimoidea</taxon>
        <taxon>Panagrolaimidae</taxon>
        <taxon>Panagrolaimus</taxon>
    </lineage>
</organism>
<evidence type="ECO:0000313" key="1">
    <source>
        <dbReference type="Proteomes" id="UP000887579"/>
    </source>
</evidence>
<reference evidence="2" key="1">
    <citation type="submission" date="2022-11" db="UniProtKB">
        <authorList>
            <consortium name="WormBaseParasite"/>
        </authorList>
    </citation>
    <scope>IDENTIFICATION</scope>
</reference>
<name>A0AC34FK53_9BILA</name>
<evidence type="ECO:0000313" key="2">
    <source>
        <dbReference type="WBParaSite" id="ES5_v2.g17686.t1"/>
    </source>
</evidence>
<sequence length="320" mass="35918">MFSSFIFACIFLGTTVNAFSCPENALPTPTNRKECFLFVEENQFYLEAAEVCDTKGGNLVSIHNMIDNIFITQEALKLFDKSTSGDFWFGMSNIVSGNWSWIDSSPYEFVNWKDESSLNRTDALCGAVLLETGLWIVDYCLIKKPFVCSVPVIEDVVVPPTTDLPPPPPTVTVPKTDCPESWSFYETTGFCYKVFEDADWHGAENGCVKQGAHLASIHSLEEAMFVGILAYIPGAEKCDGLKQAWVGLYSNDNGISWQWTDATPFGYKKWGESQPDFPETQHCVQMYSSSNQCKWHVGDFDNFDCYSKLSSYVCKKAPTF</sequence>
<protein>
    <submittedName>
        <fullName evidence="2">C-type lectin domain-containing protein</fullName>
    </submittedName>
</protein>
<dbReference type="Proteomes" id="UP000887579">
    <property type="component" value="Unplaced"/>
</dbReference>
<dbReference type="WBParaSite" id="ES5_v2.g17686.t1">
    <property type="protein sequence ID" value="ES5_v2.g17686.t1"/>
    <property type="gene ID" value="ES5_v2.g17686"/>
</dbReference>